<dbReference type="HOGENOM" id="CLU_015256_5_1_1"/>
<dbReference type="OrthoDB" id="2316594at2759"/>
<dbReference type="InterPro" id="IPR027417">
    <property type="entry name" value="P-loop_NTPase"/>
</dbReference>
<dbReference type="EnsemblProtists" id="EKX40806">
    <property type="protein sequence ID" value="EKX40806"/>
    <property type="gene ID" value="GUITHDRAFT_58575"/>
</dbReference>
<reference evidence="3" key="3">
    <citation type="submission" date="2016-03" db="UniProtKB">
        <authorList>
            <consortium name="EnsemblProtists"/>
        </authorList>
    </citation>
    <scope>IDENTIFICATION</scope>
</reference>
<dbReference type="InterPro" id="IPR051162">
    <property type="entry name" value="T4SS_component"/>
</dbReference>
<dbReference type="Gene3D" id="3.40.50.300">
    <property type="entry name" value="P-loop containing nucleotide triphosphate hydrolases"/>
    <property type="match status" value="1"/>
</dbReference>
<dbReference type="OMA" id="SCPFVGQ"/>
<dbReference type="RefSeq" id="XP_005827786.1">
    <property type="nucleotide sequence ID" value="XM_005827729.1"/>
</dbReference>
<evidence type="ECO:0000313" key="2">
    <source>
        <dbReference type="EMBL" id="EKX40806.1"/>
    </source>
</evidence>
<name>L1IX66_GUITC</name>
<dbReference type="Proteomes" id="UP000011087">
    <property type="component" value="Unassembled WGS sequence"/>
</dbReference>
<accession>L1IX66</accession>
<dbReference type="GeneID" id="17297548"/>
<organism evidence="2">
    <name type="scientific">Guillardia theta (strain CCMP2712)</name>
    <name type="common">Cryptophyte</name>
    <dbReference type="NCBI Taxonomy" id="905079"/>
    <lineage>
        <taxon>Eukaryota</taxon>
        <taxon>Cryptophyceae</taxon>
        <taxon>Pyrenomonadales</taxon>
        <taxon>Geminigeraceae</taxon>
        <taxon>Guillardia</taxon>
    </lineage>
</organism>
<evidence type="ECO:0000256" key="1">
    <source>
        <dbReference type="ARBA" id="ARBA00004229"/>
    </source>
</evidence>
<dbReference type="eggNOG" id="ENOG502QVRG">
    <property type="taxonomic scope" value="Eukaryota"/>
</dbReference>
<dbReference type="PaxDb" id="55529-EKX40806"/>
<reference evidence="4" key="2">
    <citation type="submission" date="2012-11" db="EMBL/GenBank/DDBJ databases">
        <authorList>
            <person name="Kuo A."/>
            <person name="Curtis B.A."/>
            <person name="Tanifuji G."/>
            <person name="Burki F."/>
            <person name="Gruber A."/>
            <person name="Irimia M."/>
            <person name="Maruyama S."/>
            <person name="Arias M.C."/>
            <person name="Ball S.G."/>
            <person name="Gile G.H."/>
            <person name="Hirakawa Y."/>
            <person name="Hopkins J.F."/>
            <person name="Rensing S.A."/>
            <person name="Schmutz J."/>
            <person name="Symeonidi A."/>
            <person name="Elias M."/>
            <person name="Eveleigh R.J."/>
            <person name="Herman E.K."/>
            <person name="Klute M.J."/>
            <person name="Nakayama T."/>
            <person name="Obornik M."/>
            <person name="Reyes-Prieto A."/>
            <person name="Armbrust E.V."/>
            <person name="Aves S.J."/>
            <person name="Beiko R.G."/>
            <person name="Coutinho P."/>
            <person name="Dacks J.B."/>
            <person name="Durnford D.G."/>
            <person name="Fast N.M."/>
            <person name="Green B.R."/>
            <person name="Grisdale C."/>
            <person name="Hempe F."/>
            <person name="Henrissat B."/>
            <person name="Hoppner M.P."/>
            <person name="Ishida K.-I."/>
            <person name="Kim E."/>
            <person name="Koreny L."/>
            <person name="Kroth P.G."/>
            <person name="Liu Y."/>
            <person name="Malik S.-B."/>
            <person name="Maier U.G."/>
            <person name="McRose D."/>
            <person name="Mock T."/>
            <person name="Neilson J.A."/>
            <person name="Onodera N.T."/>
            <person name="Poole A.M."/>
            <person name="Pritham E.J."/>
            <person name="Richards T.A."/>
            <person name="Rocap G."/>
            <person name="Roy S.W."/>
            <person name="Sarai C."/>
            <person name="Schaack S."/>
            <person name="Shirato S."/>
            <person name="Slamovits C.H."/>
            <person name="Spencer D.F."/>
            <person name="Suzuki S."/>
            <person name="Worden A.Z."/>
            <person name="Zauner S."/>
            <person name="Barry K."/>
            <person name="Bell C."/>
            <person name="Bharti A.K."/>
            <person name="Crow J.A."/>
            <person name="Grimwood J."/>
            <person name="Kramer R."/>
            <person name="Lindquist E."/>
            <person name="Lucas S."/>
            <person name="Salamov A."/>
            <person name="McFadden G.I."/>
            <person name="Lane C.E."/>
            <person name="Keeling P.J."/>
            <person name="Gray M.W."/>
            <person name="Grigoriev I.V."/>
            <person name="Archibald J.M."/>
        </authorList>
    </citation>
    <scope>NUCLEOTIDE SEQUENCE</scope>
    <source>
        <strain evidence="4">CCMP2712</strain>
    </source>
</reference>
<dbReference type="STRING" id="905079.L1IX66"/>
<dbReference type="SUPFAM" id="SSF52540">
    <property type="entry name" value="P-loop containing nucleoside triphosphate hydrolases"/>
    <property type="match status" value="1"/>
</dbReference>
<gene>
    <name evidence="2" type="ORF">GUITHDRAFT_58575</name>
</gene>
<dbReference type="PANTHER" id="PTHR30121:SF6">
    <property type="entry name" value="SLR6007 PROTEIN"/>
    <property type="match status" value="1"/>
</dbReference>
<evidence type="ECO:0000313" key="4">
    <source>
        <dbReference type="Proteomes" id="UP000011087"/>
    </source>
</evidence>
<dbReference type="GO" id="GO:0009507">
    <property type="term" value="C:chloroplast"/>
    <property type="evidence" value="ECO:0007669"/>
    <property type="project" value="UniProtKB-SubCell"/>
</dbReference>
<dbReference type="KEGG" id="gtt:GUITHDRAFT_58575"/>
<dbReference type="PANTHER" id="PTHR30121">
    <property type="entry name" value="UNCHARACTERIZED PROTEIN YJGR-RELATED"/>
    <property type="match status" value="1"/>
</dbReference>
<keyword evidence="4" id="KW-1185">Reference proteome</keyword>
<dbReference type="EMBL" id="JH993028">
    <property type="protein sequence ID" value="EKX40806.1"/>
    <property type="molecule type" value="Genomic_DNA"/>
</dbReference>
<feature type="non-terminal residue" evidence="2">
    <location>
        <position position="399"/>
    </location>
</feature>
<feature type="non-terminal residue" evidence="2">
    <location>
        <position position="1"/>
    </location>
</feature>
<protein>
    <recommendedName>
        <fullName evidence="5">Zona occludens toxin N-terminal domain-containing protein</fullName>
    </recommendedName>
</protein>
<proteinExistence type="predicted"/>
<dbReference type="AlphaFoldDB" id="L1IX66"/>
<evidence type="ECO:0008006" key="5">
    <source>
        <dbReference type="Google" id="ProtNLM"/>
    </source>
</evidence>
<comment type="subcellular location">
    <subcellularLocation>
        <location evidence="1">Plastid</location>
        <location evidence="1">Chloroplast</location>
    </subcellularLocation>
</comment>
<reference evidence="2 4" key="1">
    <citation type="journal article" date="2012" name="Nature">
        <title>Algal genomes reveal evolutionary mosaicism and the fate of nucleomorphs.</title>
        <authorList>
            <consortium name="DOE Joint Genome Institute"/>
            <person name="Curtis B.A."/>
            <person name="Tanifuji G."/>
            <person name="Burki F."/>
            <person name="Gruber A."/>
            <person name="Irimia M."/>
            <person name="Maruyama S."/>
            <person name="Arias M.C."/>
            <person name="Ball S.G."/>
            <person name="Gile G.H."/>
            <person name="Hirakawa Y."/>
            <person name="Hopkins J.F."/>
            <person name="Kuo A."/>
            <person name="Rensing S.A."/>
            <person name="Schmutz J."/>
            <person name="Symeonidi A."/>
            <person name="Elias M."/>
            <person name="Eveleigh R.J."/>
            <person name="Herman E.K."/>
            <person name="Klute M.J."/>
            <person name="Nakayama T."/>
            <person name="Obornik M."/>
            <person name="Reyes-Prieto A."/>
            <person name="Armbrust E.V."/>
            <person name="Aves S.J."/>
            <person name="Beiko R.G."/>
            <person name="Coutinho P."/>
            <person name="Dacks J.B."/>
            <person name="Durnford D.G."/>
            <person name="Fast N.M."/>
            <person name="Green B.R."/>
            <person name="Grisdale C.J."/>
            <person name="Hempel F."/>
            <person name="Henrissat B."/>
            <person name="Hoppner M.P."/>
            <person name="Ishida K."/>
            <person name="Kim E."/>
            <person name="Koreny L."/>
            <person name="Kroth P.G."/>
            <person name="Liu Y."/>
            <person name="Malik S.B."/>
            <person name="Maier U.G."/>
            <person name="McRose D."/>
            <person name="Mock T."/>
            <person name="Neilson J.A."/>
            <person name="Onodera N.T."/>
            <person name="Poole A.M."/>
            <person name="Pritham E.J."/>
            <person name="Richards T.A."/>
            <person name="Rocap G."/>
            <person name="Roy S.W."/>
            <person name="Sarai C."/>
            <person name="Schaack S."/>
            <person name="Shirato S."/>
            <person name="Slamovits C.H."/>
            <person name="Spencer D.F."/>
            <person name="Suzuki S."/>
            <person name="Worden A.Z."/>
            <person name="Zauner S."/>
            <person name="Barry K."/>
            <person name="Bell C."/>
            <person name="Bharti A.K."/>
            <person name="Crow J.A."/>
            <person name="Grimwood J."/>
            <person name="Kramer R."/>
            <person name="Lindquist E."/>
            <person name="Lucas S."/>
            <person name="Salamov A."/>
            <person name="McFadden G.I."/>
            <person name="Lane C.E."/>
            <person name="Keeling P.J."/>
            <person name="Gray M.W."/>
            <person name="Grigoriev I.V."/>
            <person name="Archibald J.M."/>
        </authorList>
    </citation>
    <scope>NUCLEOTIDE SEQUENCE</scope>
    <source>
        <strain evidence="2 4">CCMP2712</strain>
    </source>
</reference>
<evidence type="ECO:0000313" key="3">
    <source>
        <dbReference type="EnsemblProtists" id="EKX40806"/>
    </source>
</evidence>
<sequence>VYLNTSEPFCMAAVGVQGGGKSHTIGCVLEACMLPFPSSKVVNLNKPMTTLVLHYDTNPQAKVEATGLMSPNTMLEQMLRANSKTGAPCELNLKDVVVLVSPCYYKQRQQYYGKGVTVKPLLFKWNRLTSDHIKRIMRLKEEDNQLYVSMMTQLLRSNQRNNSSMSLAELLKQLQSECKLTTQAGPLAQRIQLLQSIVQESSVNTSLARTSSDLQDACKPGKLVIVDLTDPMLTSAEANSIFQILVEQFRTLGGHVTGKLLVLDEAHKYMQGVESDGLSQSIVNIARLMRHDNMRLAVSTQNPSTLAPELLELISFAVLHRFHSHDWYHYLAAKLPLVQEDWERILELRPGQGLVFASRKSFMSEEEDKEGGSKSGGSRCMQVNIRARLTADKGASMRN</sequence>